<dbReference type="GeneID" id="20641043"/>
<keyword evidence="4" id="KW-1185">Reference proteome</keyword>
<evidence type="ECO:0000313" key="4">
    <source>
        <dbReference type="Proteomes" id="UP000002640"/>
    </source>
</evidence>
<feature type="region of interest" description="Disordered" evidence="2">
    <location>
        <begin position="24"/>
        <end position="44"/>
    </location>
</feature>
<sequence length="339" mass="39014">MDCATGGFRALHSHVKAMKAASSRYAASSVSSDEGERLGTPRSPEITDVGLRGNQERLWEQEKNLNALRVRCVLGLLEQVAVLNEHQTLEVDSEIAYTERERNVRSMQCTLNDEMKRVAEKERNLDARILEITRLEARLHKALLEQEQKGTLEHQQSNYQNEREAVLELRERKLALSKARFDEKEKHLQTKERILNEKEAELADFQVELSRKGRENAERVKAVENECRASYTSRMADVEDARRELEIQQIRLQKREADVAYRERASAAQALALEEVQRQLHQQQMVQEDYLTLITQIQDRTEAATADCADDHCSTLDTAVRRSSQLRLASNAHTDFQFV</sequence>
<accession>G4YG34</accession>
<gene>
    <name evidence="3" type="ORF">PHYSODRAFT_293944</name>
</gene>
<reference evidence="3 4" key="1">
    <citation type="journal article" date="2006" name="Science">
        <title>Phytophthora genome sequences uncover evolutionary origins and mechanisms of pathogenesis.</title>
        <authorList>
            <person name="Tyler B.M."/>
            <person name="Tripathy S."/>
            <person name="Zhang X."/>
            <person name="Dehal P."/>
            <person name="Jiang R.H."/>
            <person name="Aerts A."/>
            <person name="Arredondo F.D."/>
            <person name="Baxter L."/>
            <person name="Bensasson D."/>
            <person name="Beynon J.L."/>
            <person name="Chapman J."/>
            <person name="Damasceno C.M."/>
            <person name="Dorrance A.E."/>
            <person name="Dou D."/>
            <person name="Dickerman A.W."/>
            <person name="Dubchak I.L."/>
            <person name="Garbelotto M."/>
            <person name="Gijzen M."/>
            <person name="Gordon S.G."/>
            <person name="Govers F."/>
            <person name="Grunwald N.J."/>
            <person name="Huang W."/>
            <person name="Ivors K.L."/>
            <person name="Jones R.W."/>
            <person name="Kamoun S."/>
            <person name="Krampis K."/>
            <person name="Lamour K.H."/>
            <person name="Lee M.K."/>
            <person name="McDonald W.H."/>
            <person name="Medina M."/>
            <person name="Meijer H.J."/>
            <person name="Nordberg E.K."/>
            <person name="Maclean D.J."/>
            <person name="Ospina-Giraldo M.D."/>
            <person name="Morris P.F."/>
            <person name="Phuntumart V."/>
            <person name="Putnam N.H."/>
            <person name="Rash S."/>
            <person name="Rose J.K."/>
            <person name="Sakihama Y."/>
            <person name="Salamov A.A."/>
            <person name="Savidor A."/>
            <person name="Scheuring C.F."/>
            <person name="Smith B.M."/>
            <person name="Sobral B.W."/>
            <person name="Terry A."/>
            <person name="Torto-Alalibo T.A."/>
            <person name="Win J."/>
            <person name="Xu Z."/>
            <person name="Zhang H."/>
            <person name="Grigoriev I.V."/>
            <person name="Rokhsar D.S."/>
            <person name="Boore J.L."/>
        </authorList>
    </citation>
    <scope>NUCLEOTIDE SEQUENCE [LARGE SCALE GENOMIC DNA]</scope>
    <source>
        <strain evidence="3 4">P6497</strain>
    </source>
</reference>
<feature type="coiled-coil region" evidence="1">
    <location>
        <begin position="118"/>
        <end position="258"/>
    </location>
</feature>
<dbReference type="RefSeq" id="XP_009515652.1">
    <property type="nucleotide sequence ID" value="XM_009517357.1"/>
</dbReference>
<dbReference type="InParanoid" id="G4YG34"/>
<proteinExistence type="predicted"/>
<keyword evidence="1" id="KW-0175">Coiled coil</keyword>
<protein>
    <submittedName>
        <fullName evidence="3">Uncharacterized protein</fullName>
    </submittedName>
</protein>
<dbReference type="EMBL" id="JH159151">
    <property type="protein sequence ID" value="EGZ28377.1"/>
    <property type="molecule type" value="Genomic_DNA"/>
</dbReference>
<dbReference type="Proteomes" id="UP000002640">
    <property type="component" value="Unassembled WGS sequence"/>
</dbReference>
<dbReference type="KEGG" id="psoj:PHYSODRAFT_293944"/>
<dbReference type="AlphaFoldDB" id="G4YG34"/>
<organism evidence="3 4">
    <name type="scientific">Phytophthora sojae (strain P6497)</name>
    <name type="common">Soybean stem and root rot agent</name>
    <name type="synonym">Phytophthora megasperma f. sp. glycines</name>
    <dbReference type="NCBI Taxonomy" id="1094619"/>
    <lineage>
        <taxon>Eukaryota</taxon>
        <taxon>Sar</taxon>
        <taxon>Stramenopiles</taxon>
        <taxon>Oomycota</taxon>
        <taxon>Peronosporomycetes</taxon>
        <taxon>Peronosporales</taxon>
        <taxon>Peronosporaceae</taxon>
        <taxon>Phytophthora</taxon>
    </lineage>
</organism>
<dbReference type="SMR" id="G4YG34"/>
<evidence type="ECO:0000256" key="2">
    <source>
        <dbReference type="SAM" id="MobiDB-lite"/>
    </source>
</evidence>
<evidence type="ECO:0000313" key="3">
    <source>
        <dbReference type="EMBL" id="EGZ28377.1"/>
    </source>
</evidence>
<evidence type="ECO:0000256" key="1">
    <source>
        <dbReference type="SAM" id="Coils"/>
    </source>
</evidence>
<name>G4YG34_PHYSP</name>